<dbReference type="GO" id="GO:0008233">
    <property type="term" value="F:peptidase activity"/>
    <property type="evidence" value="ECO:0007669"/>
    <property type="project" value="InterPro"/>
</dbReference>
<keyword evidence="1" id="KW-0472">Membrane</keyword>
<feature type="transmembrane region" description="Helical" evidence="1">
    <location>
        <begin position="98"/>
        <end position="118"/>
    </location>
</feature>
<feature type="transmembrane region" description="Helical" evidence="1">
    <location>
        <begin position="284"/>
        <end position="302"/>
    </location>
</feature>
<evidence type="ECO:0000313" key="2">
    <source>
        <dbReference type="EMBL" id="CAA9340076.1"/>
    </source>
</evidence>
<keyword evidence="1" id="KW-1133">Transmembrane helix</keyword>
<dbReference type="PANTHER" id="PTHR36844:SF1">
    <property type="entry name" value="PROTEASE PRSW"/>
    <property type="match status" value="1"/>
</dbReference>
<organism evidence="2">
    <name type="scientific">uncultured Nocardioidaceae bacterium</name>
    <dbReference type="NCBI Taxonomy" id="253824"/>
    <lineage>
        <taxon>Bacteria</taxon>
        <taxon>Bacillati</taxon>
        <taxon>Actinomycetota</taxon>
        <taxon>Actinomycetes</taxon>
        <taxon>Propionibacteriales</taxon>
        <taxon>Nocardioidaceae</taxon>
        <taxon>environmental samples</taxon>
    </lineage>
</organism>
<dbReference type="InterPro" id="IPR026898">
    <property type="entry name" value="PrsW"/>
</dbReference>
<feature type="transmembrane region" description="Helical" evidence="1">
    <location>
        <begin position="221"/>
        <end position="240"/>
    </location>
</feature>
<feature type="transmembrane region" description="Helical" evidence="1">
    <location>
        <begin position="252"/>
        <end position="272"/>
    </location>
</feature>
<name>A0A6J4LT15_9ACTN</name>
<protein>
    <recommendedName>
        <fullName evidence="3">Integral membrane protein</fullName>
    </recommendedName>
</protein>
<feature type="transmembrane region" description="Helical" evidence="1">
    <location>
        <begin position="36"/>
        <end position="54"/>
    </location>
</feature>
<accession>A0A6J4LT15</accession>
<dbReference type="EMBL" id="CADCUG010000094">
    <property type="protein sequence ID" value="CAA9340076.1"/>
    <property type="molecule type" value="Genomic_DNA"/>
</dbReference>
<dbReference type="PANTHER" id="PTHR36844">
    <property type="entry name" value="PROTEASE PRSW"/>
    <property type="match status" value="1"/>
</dbReference>
<dbReference type="AlphaFoldDB" id="A0A6J4LT15"/>
<keyword evidence="1" id="KW-0812">Transmembrane</keyword>
<sequence>MSTTDVAVDDLHARRVAALQDSGWGARFRLVQPRNLAFWVYLLLVLFGALNQSATYYSQSAVYGPALAAALLLFGVYGALFWLFIVHIDRYASLPGRLLVAAFAWGGFAAAGAMASFANSPLVNIFGKWFGTGWALDWGNAVSAPLTEELAKGAGILLLLALGRHVIRTAFDGLVVGAFCGLGFQILEDIQYALTSASVQFGADQVPNALHTIWLRMETGVVSHVLFSAVFGAGLIWFLGTPAEPRRRGRGLLTMLAALVLHGLWNATNGILGTLGINSTATSIGYRVLVGIVGIAVVVAVYRRVVPRERDVVRAVLAPEVASGVLTQDELNALAGDGAARRQYVTSGAGDRRRRGHRLAAAHDLADEIARARGEDTPRVLDARAELARFASTGPSTTA</sequence>
<evidence type="ECO:0008006" key="3">
    <source>
        <dbReference type="Google" id="ProtNLM"/>
    </source>
</evidence>
<evidence type="ECO:0000256" key="1">
    <source>
        <dbReference type="SAM" id="Phobius"/>
    </source>
</evidence>
<gene>
    <name evidence="2" type="ORF">AVDCRST_MAG29-1437</name>
</gene>
<feature type="transmembrane region" description="Helical" evidence="1">
    <location>
        <begin position="66"/>
        <end position="86"/>
    </location>
</feature>
<proteinExistence type="predicted"/>
<dbReference type="Pfam" id="PF13367">
    <property type="entry name" value="PrsW-protease"/>
    <property type="match status" value="1"/>
</dbReference>
<reference evidence="2" key="1">
    <citation type="submission" date="2020-02" db="EMBL/GenBank/DDBJ databases">
        <authorList>
            <person name="Meier V. D."/>
        </authorList>
    </citation>
    <scope>NUCLEOTIDE SEQUENCE</scope>
    <source>
        <strain evidence="2">AVDCRST_MAG29</strain>
    </source>
</reference>